<gene>
    <name evidence="2" type="ORF">GCM10011369_01330</name>
</gene>
<reference evidence="3" key="1">
    <citation type="journal article" date="2019" name="Int. J. Syst. Evol. Microbiol.">
        <title>The Global Catalogue of Microorganisms (GCM) 10K type strain sequencing project: providing services to taxonomists for standard genome sequencing and annotation.</title>
        <authorList>
            <consortium name="The Broad Institute Genomics Platform"/>
            <consortium name="The Broad Institute Genome Sequencing Center for Infectious Disease"/>
            <person name="Wu L."/>
            <person name="Ma J."/>
        </authorList>
    </citation>
    <scope>NUCLEOTIDE SEQUENCE [LARGE SCALE GENOMIC DNA]</scope>
    <source>
        <strain evidence="3">CGMCC 1.10130</strain>
    </source>
</reference>
<proteinExistence type="predicted"/>
<sequence length="97" mass="10766">MITQGERRNFIRMSVDTPIRVKRLDSGDTISGTCQNLSATGLAVILSEPLKMGEEVEVFIDSTGDNIRPLEATATVLRMDPIEQDQYDVGFEITGYK</sequence>
<name>A0A8J2U1R6_9GAMM</name>
<dbReference type="InterPro" id="IPR009875">
    <property type="entry name" value="PilZ_domain"/>
</dbReference>
<evidence type="ECO:0000313" key="3">
    <source>
        <dbReference type="Proteomes" id="UP000619743"/>
    </source>
</evidence>
<dbReference type="EMBL" id="BMDX01000001">
    <property type="protein sequence ID" value="GGA63714.1"/>
    <property type="molecule type" value="Genomic_DNA"/>
</dbReference>
<dbReference type="Proteomes" id="UP000619743">
    <property type="component" value="Unassembled WGS sequence"/>
</dbReference>
<dbReference type="Pfam" id="PF07238">
    <property type="entry name" value="PilZ"/>
    <property type="match status" value="1"/>
</dbReference>
<feature type="domain" description="PilZ" evidence="1">
    <location>
        <begin position="6"/>
        <end position="94"/>
    </location>
</feature>
<protein>
    <recommendedName>
        <fullName evidence="1">PilZ domain-containing protein</fullName>
    </recommendedName>
</protein>
<dbReference type="AlphaFoldDB" id="A0A8J2U1R6"/>
<accession>A0A8J2U1R6</accession>
<dbReference type="RefSeq" id="WP_087504138.1">
    <property type="nucleotide sequence ID" value="NZ_BMDX01000001.1"/>
</dbReference>
<dbReference type="OrthoDB" id="5290589at2"/>
<keyword evidence="3" id="KW-1185">Reference proteome</keyword>
<dbReference type="SUPFAM" id="SSF141371">
    <property type="entry name" value="PilZ domain-like"/>
    <property type="match status" value="1"/>
</dbReference>
<dbReference type="Gene3D" id="2.40.10.220">
    <property type="entry name" value="predicted glycosyltransferase like domains"/>
    <property type="match status" value="1"/>
</dbReference>
<evidence type="ECO:0000259" key="1">
    <source>
        <dbReference type="Pfam" id="PF07238"/>
    </source>
</evidence>
<evidence type="ECO:0000313" key="2">
    <source>
        <dbReference type="EMBL" id="GGA63714.1"/>
    </source>
</evidence>
<dbReference type="GO" id="GO:0035438">
    <property type="term" value="F:cyclic-di-GMP binding"/>
    <property type="evidence" value="ECO:0007669"/>
    <property type="project" value="InterPro"/>
</dbReference>
<organism evidence="2 3">
    <name type="scientific">Neiella marina</name>
    <dbReference type="NCBI Taxonomy" id="508461"/>
    <lineage>
        <taxon>Bacteria</taxon>
        <taxon>Pseudomonadati</taxon>
        <taxon>Pseudomonadota</taxon>
        <taxon>Gammaproteobacteria</taxon>
        <taxon>Alteromonadales</taxon>
        <taxon>Echinimonadaceae</taxon>
        <taxon>Neiella</taxon>
    </lineage>
</organism>
<comment type="caution">
    <text evidence="2">The sequence shown here is derived from an EMBL/GenBank/DDBJ whole genome shotgun (WGS) entry which is preliminary data.</text>
</comment>